<feature type="signal peptide" evidence="2">
    <location>
        <begin position="1"/>
        <end position="18"/>
    </location>
</feature>
<gene>
    <name evidence="3" type="ORF">PLOB_00040159</name>
</gene>
<dbReference type="Proteomes" id="UP001159405">
    <property type="component" value="Unassembled WGS sequence"/>
</dbReference>
<evidence type="ECO:0000256" key="2">
    <source>
        <dbReference type="SAM" id="SignalP"/>
    </source>
</evidence>
<proteinExistence type="predicted"/>
<keyword evidence="4" id="KW-1185">Reference proteome</keyword>
<feature type="region of interest" description="Disordered" evidence="1">
    <location>
        <begin position="580"/>
        <end position="604"/>
    </location>
</feature>
<sequence length="818" mass="90886">MRYLFFVIFFFLVFKSSKEYLHQQLIIDRPSFLSVAPLNSMEDGFRIVPAFGNNVDCSKFNALGVSAGMPSDRCVCSNDAATFSFFKGKWQCVDNEDFRELEDCGLRFPMESEETPLKLLADRDEMVINLPPRNCSINASSCMYLDCQTWRPIDKMIVIDKFRLTHRKMDNHMLKVLSGNFSSFLNGRVIKLSITCLTSVEKPCLIFKLKGSITCPFEQDNAQTTIMASPPSTLQQIYSSTPFKEFLSKSTVHSYKQTERATVSSSEIVEQTTPSFRSFKTLHISTTPIIQGSPTISRENISFAASSTSFSQVKTPTKNVSIPLRTSDTLTTPISQGSSTIFTEKIFFDASSTPFLQLKTPTRNDSVLFRTFHVSTTRIIQEGSTILRDKISICTTLFPQTKTSTGYVAVSSSHKSATVSRFVILPCKGHRTELIPHQSRTSHTNQYSTTDIAVMFLTVNLKSISEKVKSFSVFPRKKPVTCPNLEEARSQGPLLPVPVDKSGAAVRALAFHQSIPGSNPDMEPILRLSLLLVLSPAPRVTNPNYQREGNLVLQDFSHAIRHPNDNEIIYAEPFAPLPVQSGNDTSLTSLTGSGGASSQDTTSNTYQSLIGKSAESVLYASRYSVPEQLGQGPSNKCTDQAFLKAPSISGDLPCTTEVLSDTERYSETQQSEPVPFFNGPRQERLIGASVGHHSSTNVDDLPNMERKARYRLKDVFVEDLEIETRGTNNPFQEISISPSVLLGDTAKTGNIDCENVQHGHVNAIKEHFNALAQLSQETRPQKRNTESVEDAQCFNDLASSESKFSPQEKLQAFFKMTL</sequence>
<evidence type="ECO:0000256" key="1">
    <source>
        <dbReference type="SAM" id="MobiDB-lite"/>
    </source>
</evidence>
<dbReference type="EMBL" id="CALNXK010000061">
    <property type="protein sequence ID" value="CAH3138443.1"/>
    <property type="molecule type" value="Genomic_DNA"/>
</dbReference>
<accession>A0ABN8PC73</accession>
<protein>
    <submittedName>
        <fullName evidence="3">Uncharacterized protein</fullName>
    </submittedName>
</protein>
<evidence type="ECO:0000313" key="4">
    <source>
        <dbReference type="Proteomes" id="UP001159405"/>
    </source>
</evidence>
<organism evidence="3 4">
    <name type="scientific">Porites lobata</name>
    <dbReference type="NCBI Taxonomy" id="104759"/>
    <lineage>
        <taxon>Eukaryota</taxon>
        <taxon>Metazoa</taxon>
        <taxon>Cnidaria</taxon>
        <taxon>Anthozoa</taxon>
        <taxon>Hexacorallia</taxon>
        <taxon>Scleractinia</taxon>
        <taxon>Fungiina</taxon>
        <taxon>Poritidae</taxon>
        <taxon>Porites</taxon>
    </lineage>
</organism>
<reference evidence="3 4" key="1">
    <citation type="submission" date="2022-05" db="EMBL/GenBank/DDBJ databases">
        <authorList>
            <consortium name="Genoscope - CEA"/>
            <person name="William W."/>
        </authorList>
    </citation>
    <scope>NUCLEOTIDE SEQUENCE [LARGE SCALE GENOMIC DNA]</scope>
</reference>
<comment type="caution">
    <text evidence="3">The sequence shown here is derived from an EMBL/GenBank/DDBJ whole genome shotgun (WGS) entry which is preliminary data.</text>
</comment>
<feature type="chain" id="PRO_5047082765" evidence="2">
    <location>
        <begin position="19"/>
        <end position="818"/>
    </location>
</feature>
<keyword evidence="2" id="KW-0732">Signal</keyword>
<name>A0ABN8PC73_9CNID</name>
<evidence type="ECO:0000313" key="3">
    <source>
        <dbReference type="EMBL" id="CAH3138443.1"/>
    </source>
</evidence>